<protein>
    <submittedName>
        <fullName evidence="9">RAB8A_1 protein</fullName>
    </submittedName>
    <submittedName>
        <fullName evidence="11 12">Ras-related protein Rab-8A isoform X1</fullName>
    </submittedName>
</protein>
<dbReference type="SMART" id="SM00177">
    <property type="entry name" value="ARF"/>
    <property type="match status" value="1"/>
</dbReference>
<feature type="region of interest" description="Disordered" evidence="8">
    <location>
        <begin position="174"/>
        <end position="199"/>
    </location>
</feature>
<reference evidence="9" key="1">
    <citation type="submission" date="2015-01" db="EMBL/GenBank/DDBJ databases">
        <title>Transcriptome Assembly of Fopius arisanus.</title>
        <authorList>
            <person name="Geib S."/>
        </authorList>
    </citation>
    <scope>NUCLEOTIDE SEQUENCE</scope>
</reference>
<dbReference type="GO" id="GO:0005525">
    <property type="term" value="F:GTP binding"/>
    <property type="evidence" value="ECO:0007669"/>
    <property type="project" value="UniProtKB-KW"/>
</dbReference>
<feature type="compositionally biased region" description="Polar residues" evidence="8">
    <location>
        <begin position="183"/>
        <end position="192"/>
    </location>
</feature>
<dbReference type="OrthoDB" id="9989112at2759"/>
<keyword evidence="10" id="KW-1185">Reference proteome</keyword>
<dbReference type="EMBL" id="GBYB01001189">
    <property type="protein sequence ID" value="JAG70956.1"/>
    <property type="molecule type" value="Transcribed_RNA"/>
</dbReference>
<dbReference type="GeneID" id="105268632"/>
<evidence type="ECO:0000256" key="3">
    <source>
        <dbReference type="ARBA" id="ARBA00023134"/>
    </source>
</evidence>
<dbReference type="Gene3D" id="3.40.50.300">
    <property type="entry name" value="P-loop containing nucleotide triphosphate hydrolases"/>
    <property type="match status" value="1"/>
</dbReference>
<dbReference type="GO" id="GO:0003924">
    <property type="term" value="F:GTPase activity"/>
    <property type="evidence" value="ECO:0007669"/>
    <property type="project" value="InterPro"/>
</dbReference>
<dbReference type="InterPro" id="IPR005225">
    <property type="entry name" value="Small_GTP-bd"/>
</dbReference>
<dbReference type="RefSeq" id="XP_011306657.1">
    <property type="nucleotide sequence ID" value="XM_011308355.1"/>
</dbReference>
<evidence type="ECO:0000313" key="14">
    <source>
        <dbReference type="RefSeq" id="XP_011306657.1"/>
    </source>
</evidence>
<dbReference type="SMART" id="SM00173">
    <property type="entry name" value="RAS"/>
    <property type="match status" value="1"/>
</dbReference>
<keyword evidence="5" id="KW-0449">Lipoprotein</keyword>
<dbReference type="RefSeq" id="XP_011306655.1">
    <property type="nucleotide sequence ID" value="XM_011308353.1"/>
</dbReference>
<accession>A0A9R1TC88</accession>
<dbReference type="CTD" id="40168"/>
<evidence type="ECO:0000313" key="12">
    <source>
        <dbReference type="RefSeq" id="XP_011306655.1"/>
    </source>
</evidence>
<dbReference type="NCBIfam" id="TIGR00231">
    <property type="entry name" value="small_GTP"/>
    <property type="match status" value="1"/>
</dbReference>
<dbReference type="PRINTS" id="PR00449">
    <property type="entry name" value="RASTRNSFRMNG"/>
</dbReference>
<proteinExistence type="inferred from homology"/>
<evidence type="ECO:0000313" key="9">
    <source>
        <dbReference type="EMBL" id="JAG70956.1"/>
    </source>
</evidence>
<accession>A0A9R1U2J2</accession>
<evidence type="ECO:0000313" key="10">
    <source>
        <dbReference type="Proteomes" id="UP000694866"/>
    </source>
</evidence>
<dbReference type="InterPro" id="IPR001806">
    <property type="entry name" value="Small_GTPase"/>
</dbReference>
<dbReference type="SMART" id="SM00176">
    <property type="entry name" value="RAN"/>
    <property type="match status" value="1"/>
</dbReference>
<dbReference type="SUPFAM" id="SSF52540">
    <property type="entry name" value="P-loop containing nucleoside triphosphate hydrolases"/>
    <property type="match status" value="1"/>
</dbReference>
<dbReference type="AlphaFoldDB" id="A0A0C9QCZ7"/>
<keyword evidence="4" id="KW-0472">Membrane</keyword>
<dbReference type="RefSeq" id="XP_011306654.1">
    <property type="nucleotide sequence ID" value="XM_011308352.1"/>
</dbReference>
<evidence type="ECO:0000313" key="13">
    <source>
        <dbReference type="RefSeq" id="XP_011306656.1"/>
    </source>
</evidence>
<accession>A0A9R1U4D2</accession>
<accession>A0A0C9QCZ7</accession>
<evidence type="ECO:0000256" key="2">
    <source>
        <dbReference type="ARBA" id="ARBA00022741"/>
    </source>
</evidence>
<dbReference type="PROSITE" id="PS51420">
    <property type="entry name" value="RHO"/>
    <property type="match status" value="1"/>
</dbReference>
<evidence type="ECO:0000256" key="6">
    <source>
        <dbReference type="ARBA" id="ARBA00023289"/>
    </source>
</evidence>
<dbReference type="InterPro" id="IPR027417">
    <property type="entry name" value="P-loop_NTPase"/>
</dbReference>
<evidence type="ECO:0000256" key="1">
    <source>
        <dbReference type="ARBA" id="ARBA00006270"/>
    </source>
</evidence>
<keyword evidence="3" id="KW-0342">GTP-binding</keyword>
<dbReference type="KEGG" id="fas:105268632"/>
<dbReference type="Proteomes" id="UP000694866">
    <property type="component" value="Unplaced"/>
</dbReference>
<keyword evidence="2" id="KW-0547">Nucleotide-binding</keyword>
<dbReference type="RefSeq" id="XP_011306656.1">
    <property type="nucleotide sequence ID" value="XM_011308354.1"/>
</dbReference>
<dbReference type="InterPro" id="IPR050305">
    <property type="entry name" value="Small_GTPase_Rab"/>
</dbReference>
<sequence length="210" mass="23963">MAKTYDYLFKLLLIGDSGVGKTCVLFRFSEDAFNTTFISTIGIDFKIRTIELDGKKIKLQIWDTAGQERFRTITTAYYRGAMGIMLVYDVTNEKSFENIKNWIRNIEENASADVEKMLLGNKCELTDRRQVSKERGEQLAVEYGIKFMETSAKSSINVEEAFYTLARDIKTKMEKKLKEASNPPKTGGNQLKASEPARKPPNWLARCTIL</sequence>
<dbReference type="GO" id="GO:0005737">
    <property type="term" value="C:cytoplasm"/>
    <property type="evidence" value="ECO:0007669"/>
    <property type="project" value="UniProtKB-ARBA"/>
</dbReference>
<keyword evidence="6" id="KW-0636">Prenylation</keyword>
<accession>A0A9R1TC34</accession>
<dbReference type="PROSITE" id="PS51421">
    <property type="entry name" value="RAS"/>
    <property type="match status" value="1"/>
</dbReference>
<dbReference type="CDD" id="cd01867">
    <property type="entry name" value="Rab8_Rab10_Rab13_like"/>
    <property type="match status" value="1"/>
</dbReference>
<evidence type="ECO:0000256" key="5">
    <source>
        <dbReference type="ARBA" id="ARBA00023288"/>
    </source>
</evidence>
<comment type="subcellular location">
    <subcellularLocation>
        <location evidence="7">Endomembrane system</location>
        <topology evidence="7">Lipid-anchor</topology>
    </subcellularLocation>
</comment>
<dbReference type="SMART" id="SM00174">
    <property type="entry name" value="RHO"/>
    <property type="match status" value="1"/>
</dbReference>
<evidence type="ECO:0000313" key="11">
    <source>
        <dbReference type="RefSeq" id="XP_011306654.1"/>
    </source>
</evidence>
<evidence type="ECO:0000256" key="7">
    <source>
        <dbReference type="ARBA" id="ARBA00037868"/>
    </source>
</evidence>
<evidence type="ECO:0000256" key="8">
    <source>
        <dbReference type="SAM" id="MobiDB-lite"/>
    </source>
</evidence>
<gene>
    <name evidence="9" type="primary">RAB8A_1</name>
    <name evidence="11 12 13 14" type="synonym">LOC105268632</name>
    <name evidence="9" type="ORF">g.67997</name>
</gene>
<organism evidence="9">
    <name type="scientific">Fopius arisanus</name>
    <dbReference type="NCBI Taxonomy" id="64838"/>
    <lineage>
        <taxon>Eukaryota</taxon>
        <taxon>Metazoa</taxon>
        <taxon>Ecdysozoa</taxon>
        <taxon>Arthropoda</taxon>
        <taxon>Hexapoda</taxon>
        <taxon>Insecta</taxon>
        <taxon>Pterygota</taxon>
        <taxon>Neoptera</taxon>
        <taxon>Endopterygota</taxon>
        <taxon>Hymenoptera</taxon>
        <taxon>Apocrita</taxon>
        <taxon>Ichneumonoidea</taxon>
        <taxon>Braconidae</taxon>
        <taxon>Opiinae</taxon>
        <taxon>Fopius</taxon>
    </lineage>
</organism>
<comment type="similarity">
    <text evidence="1">Belongs to the small GTPase superfamily. Rab family.</text>
</comment>
<evidence type="ECO:0000256" key="4">
    <source>
        <dbReference type="ARBA" id="ARBA00023136"/>
    </source>
</evidence>
<dbReference type="Pfam" id="PF00071">
    <property type="entry name" value="Ras"/>
    <property type="match status" value="1"/>
</dbReference>
<dbReference type="GO" id="GO:0012505">
    <property type="term" value="C:endomembrane system"/>
    <property type="evidence" value="ECO:0007669"/>
    <property type="project" value="UniProtKB-SubCell"/>
</dbReference>
<dbReference type="SMART" id="SM00175">
    <property type="entry name" value="RAB"/>
    <property type="match status" value="1"/>
</dbReference>
<dbReference type="PANTHER" id="PTHR47980">
    <property type="entry name" value="LD44762P"/>
    <property type="match status" value="1"/>
</dbReference>
<reference evidence="11 12" key="2">
    <citation type="submission" date="2025-04" db="UniProtKB">
        <authorList>
            <consortium name="RefSeq"/>
        </authorList>
    </citation>
    <scope>IDENTIFICATION</scope>
    <source>
        <strain evidence="11 12">USDA-PBARC FA_bdor</strain>
        <tissue evidence="11 12">Whole organism</tissue>
    </source>
</reference>
<dbReference type="PROSITE" id="PS51419">
    <property type="entry name" value="RAB"/>
    <property type="match status" value="1"/>
</dbReference>
<name>A0A0C9QCZ7_9HYME</name>
<dbReference type="FunFam" id="3.40.50.300:FF:000202">
    <property type="entry name" value="ras-related protein Rab-8A"/>
    <property type="match status" value="1"/>
</dbReference>